<dbReference type="Gramene" id="OE9A070567T1">
    <property type="protein sequence ID" value="OE9A070567C1"/>
    <property type="gene ID" value="OE9A070567"/>
</dbReference>
<evidence type="ECO:0008006" key="5">
    <source>
        <dbReference type="Google" id="ProtNLM"/>
    </source>
</evidence>
<dbReference type="OrthoDB" id="1868351at2759"/>
<feature type="repeat" description="PPR" evidence="2">
    <location>
        <begin position="347"/>
        <end position="381"/>
    </location>
</feature>
<evidence type="ECO:0000256" key="2">
    <source>
        <dbReference type="PROSITE-ProRule" id="PRU00708"/>
    </source>
</evidence>
<dbReference type="InterPro" id="IPR046848">
    <property type="entry name" value="E_motif"/>
</dbReference>
<accession>A0A8S0UT55</accession>
<dbReference type="FunFam" id="1.25.40.10:FF:001237">
    <property type="entry name" value="Pentatricopeptide repeat-containing protein"/>
    <property type="match status" value="1"/>
</dbReference>
<sequence>MARKLSLIDHLLRFRISQFTNINPSKPFSYFSTLSSPDLIDTSSNYCKEEENCLYFLNSCRSLSQSFQILANSITSGLFRKPSFYGRILKLFSTISDDIDYVMLIFKRIEVPDTFCVNTVIKAYSCSFLPYKAVGLYFEMLQRGNLFPNSFTYPPLFSACAKMGCLSLGQKCHGQALKFGVDGVLPVQNSLIHLYACCGHMGIAEKVYVEMPVRDLVSWNTIVDGFAKVGEMGRAHHVFDAMPERNVVSWNVMITGYLNFGNPGNALKLFREMARIRFSCNDTTLVSVLTACGRSNRLKEGRSVHAVLVRIFLNWSLIIDTAMINMYGKGGRVDVARIIFDRMLIKNLVCWNAMILGYCIHGNPVDGISLYTEMVDKTRVLGDSNVNTNKNIKLNERDKIIPDEVTFIGILCACARKGMLVEGRKYFSQMVDVFHVKPNFAHYWCMANLMANVGLVQEAVNILRNIPVDKDVSPESSLWAGLLGSSRFQGDLILGEQIAKELIEQDPQKFSYYMLLVNIYAVAGKWEEVSRIRDMMKERGIKRVPGSTLEDLKDVVHTIKLGDRYQQITQMALMK</sequence>
<feature type="repeat" description="PPR" evidence="2">
    <location>
        <begin position="509"/>
        <end position="543"/>
    </location>
</feature>
<comment type="caution">
    <text evidence="3">The sequence shown here is derived from an EMBL/GenBank/DDBJ whole genome shotgun (WGS) entry which is preliminary data.</text>
</comment>
<dbReference type="InterPro" id="IPR011990">
    <property type="entry name" value="TPR-like_helical_dom_sf"/>
</dbReference>
<evidence type="ECO:0000256" key="1">
    <source>
        <dbReference type="ARBA" id="ARBA00022737"/>
    </source>
</evidence>
<dbReference type="Pfam" id="PF20431">
    <property type="entry name" value="E_motif"/>
    <property type="match status" value="1"/>
</dbReference>
<dbReference type="PROSITE" id="PS51375">
    <property type="entry name" value="PPR"/>
    <property type="match status" value="3"/>
</dbReference>
<dbReference type="Pfam" id="PF01535">
    <property type="entry name" value="PPR"/>
    <property type="match status" value="5"/>
</dbReference>
<proteinExistence type="predicted"/>
<dbReference type="EMBL" id="CACTIH010009048">
    <property type="protein sequence ID" value="CAA3021080.1"/>
    <property type="molecule type" value="Genomic_DNA"/>
</dbReference>
<feature type="repeat" description="PPR" evidence="2">
    <location>
        <begin position="215"/>
        <end position="249"/>
    </location>
</feature>
<dbReference type="AlphaFoldDB" id="A0A8S0UT55"/>
<organism evidence="3 4">
    <name type="scientific">Olea europaea subsp. europaea</name>
    <dbReference type="NCBI Taxonomy" id="158383"/>
    <lineage>
        <taxon>Eukaryota</taxon>
        <taxon>Viridiplantae</taxon>
        <taxon>Streptophyta</taxon>
        <taxon>Embryophyta</taxon>
        <taxon>Tracheophyta</taxon>
        <taxon>Spermatophyta</taxon>
        <taxon>Magnoliopsida</taxon>
        <taxon>eudicotyledons</taxon>
        <taxon>Gunneridae</taxon>
        <taxon>Pentapetalae</taxon>
        <taxon>asterids</taxon>
        <taxon>lamiids</taxon>
        <taxon>Lamiales</taxon>
        <taxon>Oleaceae</taxon>
        <taxon>Oleeae</taxon>
        <taxon>Olea</taxon>
    </lineage>
</organism>
<reference evidence="3 4" key="1">
    <citation type="submission" date="2019-12" db="EMBL/GenBank/DDBJ databases">
        <authorList>
            <person name="Alioto T."/>
            <person name="Alioto T."/>
            <person name="Gomez Garrido J."/>
        </authorList>
    </citation>
    <scope>NUCLEOTIDE SEQUENCE [LARGE SCALE GENOMIC DNA]</scope>
</reference>
<dbReference type="Proteomes" id="UP000594638">
    <property type="component" value="Unassembled WGS sequence"/>
</dbReference>
<dbReference type="Pfam" id="PF13041">
    <property type="entry name" value="PPR_2"/>
    <property type="match status" value="1"/>
</dbReference>
<dbReference type="InterPro" id="IPR046960">
    <property type="entry name" value="PPR_At4g14850-like_plant"/>
</dbReference>
<dbReference type="GO" id="GO:0009451">
    <property type="term" value="P:RNA modification"/>
    <property type="evidence" value="ECO:0007669"/>
    <property type="project" value="InterPro"/>
</dbReference>
<dbReference type="InterPro" id="IPR002885">
    <property type="entry name" value="PPR_rpt"/>
</dbReference>
<dbReference type="GO" id="GO:0003723">
    <property type="term" value="F:RNA binding"/>
    <property type="evidence" value="ECO:0007669"/>
    <property type="project" value="InterPro"/>
</dbReference>
<gene>
    <name evidence="3" type="ORF">OLEA9_A070567</name>
</gene>
<dbReference type="Gene3D" id="1.25.40.10">
    <property type="entry name" value="Tetratricopeptide repeat domain"/>
    <property type="match status" value="3"/>
</dbReference>
<dbReference type="PANTHER" id="PTHR47926">
    <property type="entry name" value="PENTATRICOPEPTIDE REPEAT-CONTAINING PROTEIN"/>
    <property type="match status" value="1"/>
</dbReference>
<keyword evidence="4" id="KW-1185">Reference proteome</keyword>
<evidence type="ECO:0000313" key="4">
    <source>
        <dbReference type="Proteomes" id="UP000594638"/>
    </source>
</evidence>
<name>A0A8S0UT55_OLEEU</name>
<dbReference type="NCBIfam" id="TIGR00756">
    <property type="entry name" value="PPR"/>
    <property type="match status" value="3"/>
</dbReference>
<evidence type="ECO:0000313" key="3">
    <source>
        <dbReference type="EMBL" id="CAA3021080.1"/>
    </source>
</evidence>
<keyword evidence="1" id="KW-0677">Repeat</keyword>
<dbReference type="PANTHER" id="PTHR47926:SF365">
    <property type="entry name" value="DYW DOMAIN-CONTAINING PROTEIN"/>
    <property type="match status" value="1"/>
</dbReference>
<dbReference type="FunFam" id="1.25.40.10:FF:000348">
    <property type="entry name" value="Pentatricopeptide repeat-containing protein chloroplastic"/>
    <property type="match status" value="1"/>
</dbReference>
<protein>
    <recommendedName>
        <fullName evidence="5">Pentatricopeptide repeat-containing protein</fullName>
    </recommendedName>
</protein>